<feature type="region of interest" description="Disordered" evidence="2">
    <location>
        <begin position="357"/>
        <end position="412"/>
    </location>
</feature>
<sequence>MGSRTASSSSLPHVPPAGVWCPAVTFFDHASDTVDLAAQSRYFAYLAQSGLTGIVVLGTNSEAFLLTREERAQVIRAARAAVGPGYPLMAGVGAHSTKQTLELARDAKDAGADYLLVLPPAYFGKATTMGVVKTFFAEVAAKAPLPVVVYNFPGVCNGVDIDSETITAIVRASAAASPSGRSNVVGVKLTCGSVAKITRLAATFSPDEFATFGGQADFLIGGLAAGSAGCIGAFANVFPRTTVKVYELYKQGRVEEAMKLQKKTSLAESPCKSGIAATKYAVARYSARLAGIEGAVEKLKPRAPYDEVGPAAKKAVEEIMAEVGKIEQASQAGRSLLYIIDLERKIEAWKRRSGAECGTPASVCASQDPDGASDGADSDDGSEGANESVAAPVNDQSTRSGSRSDLVASTLTNPLSTGPSTFMAASDGRTFYLGTSSNWSFTRRLLCMTHQYVHQTCVPNTTLLFDGAAYDLNWNDRRTAADLETPSLPTLDYAIYLINAVKFHCGQMFHLFDEMSFMDSLYDFYSDPTHKIAEADLWYIHFLIILAFGKAFTTQRNQGKRPPGTDYFVKAVQLLPNTIVLERRPLVSTEILCSISLYLQCLDYRDAAHNYIGQAMRIALCHGMHTDMPVRHLGEAHVERCRRAWWTTYVLDREMTSLMGLPQSIHDDDVHPDLPTFSGSIQRTAALSMQIKLSRAIARINRGVYGADGRLNSKFLLSTKEVLASIAHLADELRDSFPLQLGNAISGISRTYAYLHLLYHQCIVLATRPLLFCFLKIRFESSGSDRITLHSSQTTLNLAKMCMDSSQQMISILSCVRAQHLLETFLPFDLEAISVSTVNILLAPSLDPQLVGNRATWLDKAYAIFDEMAGAGNVVAEYRIVELRKLDSMLCQLSQMHSRRASNSFNPQQDALQGHPPPEVQLGASMQQAAAQCVGGNILPSPISGILDEICFDGGLAGAQIMDTVNAIDSGDNEWMSHEILEHSIW</sequence>
<proteinExistence type="predicted"/>
<dbReference type="Gene3D" id="3.20.20.70">
    <property type="entry name" value="Aldolase class I"/>
    <property type="match status" value="1"/>
</dbReference>
<dbReference type="SMART" id="SM01130">
    <property type="entry name" value="DHDPS"/>
    <property type="match status" value="1"/>
</dbReference>
<dbReference type="PRINTS" id="PR00146">
    <property type="entry name" value="DHPICSNTHASE"/>
</dbReference>
<dbReference type="Proteomes" id="UP001175001">
    <property type="component" value="Unassembled WGS sequence"/>
</dbReference>
<dbReference type="SUPFAM" id="SSF51569">
    <property type="entry name" value="Aldolase"/>
    <property type="match status" value="1"/>
</dbReference>
<dbReference type="SMART" id="SM00906">
    <property type="entry name" value="Fungal_trans"/>
    <property type="match status" value="1"/>
</dbReference>
<dbReference type="CDD" id="cd00408">
    <property type="entry name" value="DHDPS-like"/>
    <property type="match status" value="1"/>
</dbReference>
<comment type="caution">
    <text evidence="4">The sequence shown here is derived from an EMBL/GenBank/DDBJ whole genome shotgun (WGS) entry which is preliminary data.</text>
</comment>
<protein>
    <submittedName>
        <fullName evidence="4">4-hydroxy-2-oxoglutarate aldolase</fullName>
    </submittedName>
</protein>
<reference evidence="4" key="1">
    <citation type="submission" date="2023-06" db="EMBL/GenBank/DDBJ databases">
        <title>Multi-omics analyses reveal the molecular pathogenesis toolkit of Lasiodiplodia hormozganensis, a cross-kingdom pathogen.</title>
        <authorList>
            <person name="Felix C."/>
            <person name="Meneses R."/>
            <person name="Goncalves M.F.M."/>
            <person name="Tilleman L."/>
            <person name="Duarte A.S."/>
            <person name="Jorrin-Novo J.V."/>
            <person name="Van De Peer Y."/>
            <person name="Deforce D."/>
            <person name="Van Nieuwerburgh F."/>
            <person name="Esteves A.C."/>
            <person name="Alves A."/>
        </authorList>
    </citation>
    <scope>NUCLEOTIDE SEQUENCE</scope>
    <source>
        <strain evidence="4">CBS 339.90</strain>
    </source>
</reference>
<evidence type="ECO:0000256" key="1">
    <source>
        <dbReference type="ARBA" id="ARBA00023242"/>
    </source>
</evidence>
<keyword evidence="5" id="KW-1185">Reference proteome</keyword>
<dbReference type="EMBL" id="JAUJDW010000025">
    <property type="protein sequence ID" value="KAK0653716.1"/>
    <property type="molecule type" value="Genomic_DNA"/>
</dbReference>
<dbReference type="InterPro" id="IPR013785">
    <property type="entry name" value="Aldolase_TIM"/>
</dbReference>
<dbReference type="InterPro" id="IPR002220">
    <property type="entry name" value="DapA-like"/>
</dbReference>
<organism evidence="4 5">
    <name type="scientific">Lasiodiplodia hormozganensis</name>
    <dbReference type="NCBI Taxonomy" id="869390"/>
    <lineage>
        <taxon>Eukaryota</taxon>
        <taxon>Fungi</taxon>
        <taxon>Dikarya</taxon>
        <taxon>Ascomycota</taxon>
        <taxon>Pezizomycotina</taxon>
        <taxon>Dothideomycetes</taxon>
        <taxon>Dothideomycetes incertae sedis</taxon>
        <taxon>Botryosphaeriales</taxon>
        <taxon>Botryosphaeriaceae</taxon>
        <taxon>Lasiodiplodia</taxon>
    </lineage>
</organism>
<evidence type="ECO:0000313" key="4">
    <source>
        <dbReference type="EMBL" id="KAK0653716.1"/>
    </source>
</evidence>
<accession>A0AA39YJF1</accession>
<feature type="compositionally biased region" description="Low complexity" evidence="2">
    <location>
        <begin position="365"/>
        <end position="375"/>
    </location>
</feature>
<dbReference type="AlphaFoldDB" id="A0AA39YJF1"/>
<dbReference type="Pfam" id="PF04082">
    <property type="entry name" value="Fungal_trans"/>
    <property type="match status" value="1"/>
</dbReference>
<dbReference type="GO" id="GO:0008270">
    <property type="term" value="F:zinc ion binding"/>
    <property type="evidence" value="ECO:0007669"/>
    <property type="project" value="InterPro"/>
</dbReference>
<name>A0AA39YJF1_9PEZI</name>
<evidence type="ECO:0000259" key="3">
    <source>
        <dbReference type="SMART" id="SM00906"/>
    </source>
</evidence>
<gene>
    <name evidence="4" type="ORF">DIS24_g5719</name>
</gene>
<evidence type="ECO:0000256" key="2">
    <source>
        <dbReference type="SAM" id="MobiDB-lite"/>
    </source>
</evidence>
<dbReference type="GO" id="GO:0003677">
    <property type="term" value="F:DNA binding"/>
    <property type="evidence" value="ECO:0007669"/>
    <property type="project" value="InterPro"/>
</dbReference>
<keyword evidence="1" id="KW-0539">Nucleus</keyword>
<dbReference type="Pfam" id="PF00701">
    <property type="entry name" value="DHDPS"/>
    <property type="match status" value="1"/>
</dbReference>
<dbReference type="CDD" id="cd12148">
    <property type="entry name" value="fungal_TF_MHR"/>
    <property type="match status" value="1"/>
</dbReference>
<dbReference type="PANTHER" id="PTHR12128">
    <property type="entry name" value="DIHYDRODIPICOLINATE SYNTHASE"/>
    <property type="match status" value="1"/>
</dbReference>
<feature type="compositionally biased region" description="Polar residues" evidence="2">
    <location>
        <begin position="394"/>
        <end position="412"/>
    </location>
</feature>
<feature type="domain" description="Xylanolytic transcriptional activator regulatory" evidence="3">
    <location>
        <begin position="608"/>
        <end position="681"/>
    </location>
</feature>
<dbReference type="InterPro" id="IPR007219">
    <property type="entry name" value="XnlR_reg_dom"/>
</dbReference>
<dbReference type="GO" id="GO:0006351">
    <property type="term" value="P:DNA-templated transcription"/>
    <property type="evidence" value="ECO:0007669"/>
    <property type="project" value="InterPro"/>
</dbReference>
<dbReference type="PANTHER" id="PTHR12128:SF47">
    <property type="entry name" value="DIHYDRODIPICOLINATE SYNTHASE-RELATED"/>
    <property type="match status" value="1"/>
</dbReference>
<dbReference type="GO" id="GO:0008840">
    <property type="term" value="F:4-hydroxy-tetrahydrodipicolinate synthase activity"/>
    <property type="evidence" value="ECO:0007669"/>
    <property type="project" value="TreeGrafter"/>
</dbReference>
<evidence type="ECO:0000313" key="5">
    <source>
        <dbReference type="Proteomes" id="UP001175001"/>
    </source>
</evidence>